<dbReference type="Proteomes" id="UP001150569">
    <property type="component" value="Unassembled WGS sequence"/>
</dbReference>
<dbReference type="EMBL" id="JANBPT010000046">
    <property type="protein sequence ID" value="KAJ1929121.1"/>
    <property type="molecule type" value="Genomic_DNA"/>
</dbReference>
<reference evidence="2" key="1">
    <citation type="submission" date="2022-07" db="EMBL/GenBank/DDBJ databases">
        <title>Phylogenomic reconstructions and comparative analyses of Kickxellomycotina fungi.</title>
        <authorList>
            <person name="Reynolds N.K."/>
            <person name="Stajich J.E."/>
            <person name="Barry K."/>
            <person name="Grigoriev I.V."/>
            <person name="Crous P."/>
            <person name="Smith M.E."/>
        </authorList>
    </citation>
    <scope>NUCLEOTIDE SEQUENCE</scope>
    <source>
        <strain evidence="2">RSA 861</strain>
    </source>
</reference>
<dbReference type="AlphaFoldDB" id="A0A9W8E1W3"/>
<organism evidence="2 3">
    <name type="scientific">Tieghemiomyces parasiticus</name>
    <dbReference type="NCBI Taxonomy" id="78921"/>
    <lineage>
        <taxon>Eukaryota</taxon>
        <taxon>Fungi</taxon>
        <taxon>Fungi incertae sedis</taxon>
        <taxon>Zoopagomycota</taxon>
        <taxon>Kickxellomycotina</taxon>
        <taxon>Dimargaritomycetes</taxon>
        <taxon>Dimargaritales</taxon>
        <taxon>Dimargaritaceae</taxon>
        <taxon>Tieghemiomyces</taxon>
    </lineage>
</organism>
<proteinExistence type="predicted"/>
<keyword evidence="3" id="KW-1185">Reference proteome</keyword>
<feature type="signal peptide" evidence="1">
    <location>
        <begin position="1"/>
        <end position="25"/>
    </location>
</feature>
<protein>
    <submittedName>
        <fullName evidence="2">Uncharacterized protein</fullName>
    </submittedName>
</protein>
<keyword evidence="1" id="KW-0732">Signal</keyword>
<evidence type="ECO:0000256" key="1">
    <source>
        <dbReference type="SAM" id="SignalP"/>
    </source>
</evidence>
<feature type="chain" id="PRO_5040851964" evidence="1">
    <location>
        <begin position="26"/>
        <end position="109"/>
    </location>
</feature>
<evidence type="ECO:0000313" key="3">
    <source>
        <dbReference type="Proteomes" id="UP001150569"/>
    </source>
</evidence>
<comment type="caution">
    <text evidence="2">The sequence shown here is derived from an EMBL/GenBank/DDBJ whole genome shotgun (WGS) entry which is preliminary data.</text>
</comment>
<name>A0A9W8E1W3_9FUNG</name>
<evidence type="ECO:0000313" key="2">
    <source>
        <dbReference type="EMBL" id="KAJ1929121.1"/>
    </source>
</evidence>
<gene>
    <name evidence="2" type="ORF">IWQ60_001429</name>
</gene>
<sequence length="109" mass="11687">MYSPIRTVLAATLALVALTTICASSDPSDNTVRIPNRQQLQTLTRRSLPPNALRIAQQITKVLVAGAIAGPAVNAAKEKCREVLGWKEADAKALGQEVTKAIEVCHLQK</sequence>
<accession>A0A9W8E1W3</accession>